<evidence type="ECO:0000259" key="10">
    <source>
        <dbReference type="Pfam" id="PF25198"/>
    </source>
</evidence>
<dbReference type="InterPro" id="IPR046953">
    <property type="entry name" value="Spore_GerAC-like_C"/>
</dbReference>
<dbReference type="PROSITE" id="PS51257">
    <property type="entry name" value="PROKAR_LIPOPROTEIN"/>
    <property type="match status" value="1"/>
</dbReference>
<sequence>MKLRRLTAVFLALSLLLVSGCGSAKDADMLDYINGIGVDYQNGEYIVYLQMLSVSNIAKTEGKGPSESTPYWVAVGKGKNLTEAIGKIYNASAKSIFWGHVTALLLSESLLESNELSIFMKEFDRFHETRYTSWVFATSEAMNDIFMVKPNFEQSRLNTRLHNPEEGYHILSLVRPLMLHDFVADFQDQGRSTLLPSLKVTSDNWEKDREKKTSLEVNGVHAFQNTKYKGFIPVLKLFGTRWLEKETVQSFISVQHDGKTAATIKMTKPKSSIRIMKENGKVRFGIKVIVKGILTHKFTDISVEELRRGAEKQIAEEIRRTFEEGLRVDADLLQLNEKLHRFHHKLWKAAHPGGPESAALTADSLGPIDVVVDITQTGKYKY</sequence>
<comment type="similarity">
    <text evidence="2">Belongs to the GerABKC lipoprotein family.</text>
</comment>
<evidence type="ECO:0000259" key="9">
    <source>
        <dbReference type="Pfam" id="PF05504"/>
    </source>
</evidence>
<dbReference type="OrthoDB" id="2380468at2"/>
<feature type="signal peptide" evidence="8">
    <location>
        <begin position="1"/>
        <end position="24"/>
    </location>
</feature>
<dbReference type="Pfam" id="PF25198">
    <property type="entry name" value="Spore_GerAC_N"/>
    <property type="match status" value="1"/>
</dbReference>
<dbReference type="PANTHER" id="PTHR35789">
    <property type="entry name" value="SPORE GERMINATION PROTEIN B3"/>
    <property type="match status" value="1"/>
</dbReference>
<dbReference type="InterPro" id="IPR038501">
    <property type="entry name" value="Spore_GerAC_C_sf"/>
</dbReference>
<feature type="chain" id="PRO_5038970866" description="Ger(X)C family spore germination protein" evidence="8">
    <location>
        <begin position="25"/>
        <end position="382"/>
    </location>
</feature>
<evidence type="ECO:0000256" key="3">
    <source>
        <dbReference type="ARBA" id="ARBA00022544"/>
    </source>
</evidence>
<evidence type="ECO:0000313" key="12">
    <source>
        <dbReference type="Proteomes" id="UP000250369"/>
    </source>
</evidence>
<dbReference type="PANTHER" id="PTHR35789:SF1">
    <property type="entry name" value="SPORE GERMINATION PROTEIN B3"/>
    <property type="match status" value="1"/>
</dbReference>
<keyword evidence="12" id="KW-1185">Reference proteome</keyword>
<keyword evidence="3" id="KW-0309">Germination</keyword>
<evidence type="ECO:0000313" key="11">
    <source>
        <dbReference type="EMBL" id="RAV08042.1"/>
    </source>
</evidence>
<organism evidence="11 12">
    <name type="scientific">Paenibacillus contaminans</name>
    <dbReference type="NCBI Taxonomy" id="450362"/>
    <lineage>
        <taxon>Bacteria</taxon>
        <taxon>Bacillati</taxon>
        <taxon>Bacillota</taxon>
        <taxon>Bacilli</taxon>
        <taxon>Bacillales</taxon>
        <taxon>Paenibacillaceae</taxon>
        <taxon>Paenibacillus</taxon>
    </lineage>
</organism>
<evidence type="ECO:0000256" key="8">
    <source>
        <dbReference type="SAM" id="SignalP"/>
    </source>
</evidence>
<dbReference type="Proteomes" id="UP000250369">
    <property type="component" value="Unassembled WGS sequence"/>
</dbReference>
<proteinExistence type="inferred from homology"/>
<keyword evidence="7" id="KW-0449">Lipoprotein</keyword>
<dbReference type="InterPro" id="IPR057336">
    <property type="entry name" value="GerAC_N"/>
</dbReference>
<feature type="domain" description="Spore germination protein N-terminal" evidence="10">
    <location>
        <begin position="25"/>
        <end position="199"/>
    </location>
</feature>
<evidence type="ECO:0008006" key="13">
    <source>
        <dbReference type="Google" id="ProtNLM"/>
    </source>
</evidence>
<dbReference type="GO" id="GO:0016020">
    <property type="term" value="C:membrane"/>
    <property type="evidence" value="ECO:0007669"/>
    <property type="project" value="UniProtKB-SubCell"/>
</dbReference>
<dbReference type="Gene3D" id="3.30.300.210">
    <property type="entry name" value="Nutrient germinant receptor protein C, domain 3"/>
    <property type="match status" value="1"/>
</dbReference>
<protein>
    <recommendedName>
        <fullName evidence="13">Ger(X)C family spore germination protein</fullName>
    </recommendedName>
</protein>
<comment type="caution">
    <text evidence="11">The sequence shown here is derived from an EMBL/GenBank/DDBJ whole genome shotgun (WGS) entry which is preliminary data.</text>
</comment>
<dbReference type="NCBIfam" id="TIGR02887">
    <property type="entry name" value="spore_ger_x_C"/>
    <property type="match status" value="1"/>
</dbReference>
<dbReference type="EMBL" id="QMFB01000065">
    <property type="protein sequence ID" value="RAV08042.1"/>
    <property type="molecule type" value="Genomic_DNA"/>
</dbReference>
<keyword evidence="5" id="KW-0472">Membrane</keyword>
<keyword evidence="4 8" id="KW-0732">Signal</keyword>
<comment type="subcellular location">
    <subcellularLocation>
        <location evidence="1">Membrane</location>
        <topology evidence="1">Lipid-anchor</topology>
    </subcellularLocation>
</comment>
<dbReference type="AlphaFoldDB" id="A0A329LLY2"/>
<gene>
    <name evidence="11" type="ORF">DQG23_41465</name>
</gene>
<evidence type="ECO:0000256" key="5">
    <source>
        <dbReference type="ARBA" id="ARBA00023136"/>
    </source>
</evidence>
<evidence type="ECO:0000256" key="4">
    <source>
        <dbReference type="ARBA" id="ARBA00022729"/>
    </source>
</evidence>
<evidence type="ECO:0000256" key="1">
    <source>
        <dbReference type="ARBA" id="ARBA00004635"/>
    </source>
</evidence>
<evidence type="ECO:0000256" key="6">
    <source>
        <dbReference type="ARBA" id="ARBA00023139"/>
    </source>
</evidence>
<accession>A0A329LLY2</accession>
<reference evidence="11 12" key="1">
    <citation type="journal article" date="2009" name="Int. J. Syst. Evol. Microbiol.">
        <title>Paenibacillus contaminans sp. nov., isolated from a contaminated laboratory plate.</title>
        <authorList>
            <person name="Chou J.H."/>
            <person name="Lee J.H."/>
            <person name="Lin M.C."/>
            <person name="Chang P.S."/>
            <person name="Arun A.B."/>
            <person name="Young C.C."/>
            <person name="Chen W.M."/>
        </authorList>
    </citation>
    <scope>NUCLEOTIDE SEQUENCE [LARGE SCALE GENOMIC DNA]</scope>
    <source>
        <strain evidence="11 12">CKOBP-6</strain>
    </source>
</reference>
<evidence type="ECO:0000256" key="2">
    <source>
        <dbReference type="ARBA" id="ARBA00007886"/>
    </source>
</evidence>
<evidence type="ECO:0000256" key="7">
    <source>
        <dbReference type="ARBA" id="ARBA00023288"/>
    </source>
</evidence>
<dbReference type="GO" id="GO:0009847">
    <property type="term" value="P:spore germination"/>
    <property type="evidence" value="ECO:0007669"/>
    <property type="project" value="InterPro"/>
</dbReference>
<feature type="domain" description="Spore germination GerAC-like C-terminal" evidence="9">
    <location>
        <begin position="218"/>
        <end position="349"/>
    </location>
</feature>
<dbReference type="Pfam" id="PF05504">
    <property type="entry name" value="Spore_GerAC"/>
    <property type="match status" value="1"/>
</dbReference>
<keyword evidence="6" id="KW-0564">Palmitate</keyword>
<dbReference type="InterPro" id="IPR008844">
    <property type="entry name" value="Spore_GerAC-like"/>
</dbReference>
<dbReference type="RefSeq" id="WP_113036923.1">
    <property type="nucleotide sequence ID" value="NZ_QMFB01000065.1"/>
</dbReference>
<name>A0A329LLY2_9BACL</name>